<keyword evidence="9" id="KW-1185">Reference proteome</keyword>
<feature type="binding site" evidence="5">
    <location>
        <position position="181"/>
    </location>
    <ligand>
        <name>substrate</name>
    </ligand>
</feature>
<comment type="subunit">
    <text evidence="5">Homotetramer.</text>
</comment>
<dbReference type="NCBIfam" id="NF008909">
    <property type="entry name" value="PRK12273.1"/>
    <property type="match status" value="1"/>
</dbReference>
<dbReference type="GeneID" id="95392670"/>
<evidence type="ECO:0000256" key="2">
    <source>
        <dbReference type="ARBA" id="ARBA00022490"/>
    </source>
</evidence>
<evidence type="ECO:0000256" key="4">
    <source>
        <dbReference type="ARBA" id="ARBA00023239"/>
    </source>
</evidence>
<protein>
    <recommendedName>
        <fullName evidence="5">Fumarate hydratase class II</fullName>
        <shortName evidence="5">Fumarase C</shortName>
        <ecNumber evidence="5">4.2.1.2</ecNumber>
    </recommendedName>
    <alternativeName>
        <fullName evidence="5">Aerobic fumarase</fullName>
    </alternativeName>
    <alternativeName>
        <fullName evidence="5">Iron-independent fumarase</fullName>
    </alternativeName>
</protein>
<dbReference type="EC" id="4.2.1.2" evidence="5"/>
<dbReference type="CDD" id="cd01362">
    <property type="entry name" value="Fumarase_classII"/>
    <property type="match status" value="1"/>
</dbReference>
<comment type="function">
    <text evidence="5">Involved in the TCA cycle. Catalyzes the stereospecific interconversion of fumarate to L-malate.</text>
</comment>
<evidence type="ECO:0000259" key="7">
    <source>
        <dbReference type="Pfam" id="PF10415"/>
    </source>
</evidence>
<reference evidence="8 9" key="1">
    <citation type="submission" date="2020-08" db="EMBL/GenBank/DDBJ databases">
        <title>Sequencing the genomes of 1000 actinobacteria strains.</title>
        <authorList>
            <person name="Klenk H.-P."/>
        </authorList>
    </citation>
    <scope>NUCLEOTIDE SEQUENCE [LARGE SCALE GENOMIC DNA]</scope>
    <source>
        <strain evidence="8 9">DSM 44320</strain>
    </source>
</reference>
<comment type="pathway">
    <text evidence="5">Carbohydrate metabolism; tricarboxylic acid cycle; (S)-malate from fumarate: step 1/1.</text>
</comment>
<sequence length="463" mass="49363">MSEFRIEHDSMGEVRVPADARWRAQTQRAVENFPISGRRLEPAHIAALGLIKAVAAEVNAELGVLDKDVAEAIAQAAADVAENEYDEHFPIDVFQTGSGTSSNMNVNEVVATLAQERLGRPVHPNDHVNASQSSNDVFPTSIHVAAATEVVFHLVPSLQHLAIALRVKATEFAQTVKSGRTHLMDATPVTLGQEFGGYASQVEHGVNRVNSALRHVVELPLGGTAVGTGINTPPGFAAKAIEKLSEATGIRFVEAEDHFEAQSAQDAIVELSGQLKVVAVSLNKIANDLRWMGSGPRAGLGEINLPDLQPGSSIMPGKVNPVIPEATAMVAAQVIGNDAAITFAGASGTFELNVMLPVIARNILESIRLLANVSRLLADRCVSGITANTERLREYAESSPSIVTPLNRHVGYEEAARIAKQALAERKTIRQVVIERGHVANGTLTESELDAALDVLSMTRPSQ</sequence>
<dbReference type="FunFam" id="1.20.200.10:FF:000001">
    <property type="entry name" value="Fumarate hydratase, mitochondrial"/>
    <property type="match status" value="1"/>
</dbReference>
<feature type="active site" evidence="5">
    <location>
        <position position="312"/>
    </location>
</feature>
<dbReference type="PROSITE" id="PS00163">
    <property type="entry name" value="FUMARATE_LYASES"/>
    <property type="match status" value="1"/>
</dbReference>
<dbReference type="UniPathway" id="UPA00223">
    <property type="reaction ID" value="UER01007"/>
</dbReference>
<comment type="caution">
    <text evidence="8">The sequence shown here is derived from an EMBL/GenBank/DDBJ whole genome shotgun (WGS) entry which is preliminary data.</text>
</comment>
<dbReference type="InterPro" id="IPR020557">
    <property type="entry name" value="Fumarate_lyase_CS"/>
</dbReference>
<keyword evidence="3 5" id="KW-0816">Tricarboxylic acid cycle</keyword>
<dbReference type="EMBL" id="JACIBV010000001">
    <property type="protein sequence ID" value="MBB3730528.1"/>
    <property type="molecule type" value="Genomic_DNA"/>
</dbReference>
<dbReference type="PANTHER" id="PTHR11444">
    <property type="entry name" value="ASPARTATEAMMONIA/ARGININOSUCCINATE/ADENYLOSUCCINATE LYASE"/>
    <property type="match status" value="1"/>
</dbReference>
<dbReference type="Pfam" id="PF10415">
    <property type="entry name" value="FumaraseC_C"/>
    <property type="match status" value="1"/>
</dbReference>
<dbReference type="GO" id="GO:0004333">
    <property type="term" value="F:fumarate hydratase activity"/>
    <property type="evidence" value="ECO:0007669"/>
    <property type="project" value="UniProtKB-UniRule"/>
</dbReference>
<dbReference type="GO" id="GO:0006099">
    <property type="term" value="P:tricarboxylic acid cycle"/>
    <property type="evidence" value="ECO:0007669"/>
    <property type="project" value="UniProtKB-UniRule"/>
</dbReference>
<evidence type="ECO:0000256" key="3">
    <source>
        <dbReference type="ARBA" id="ARBA00022532"/>
    </source>
</evidence>
<evidence type="ECO:0000313" key="8">
    <source>
        <dbReference type="EMBL" id="MBB3730528.1"/>
    </source>
</evidence>
<dbReference type="InterPro" id="IPR008948">
    <property type="entry name" value="L-Aspartase-like"/>
</dbReference>
<dbReference type="HAMAP" id="MF_00743">
    <property type="entry name" value="FumaraseC"/>
    <property type="match status" value="1"/>
</dbReference>
<feature type="active site" description="Proton donor/acceptor" evidence="5">
    <location>
        <position position="182"/>
    </location>
</feature>
<evidence type="ECO:0000256" key="1">
    <source>
        <dbReference type="ARBA" id="ARBA00009084"/>
    </source>
</evidence>
<feature type="site" description="Important for catalytic activity" evidence="5">
    <location>
        <position position="325"/>
    </location>
</feature>
<dbReference type="SUPFAM" id="SSF48557">
    <property type="entry name" value="L-aspartase-like"/>
    <property type="match status" value="1"/>
</dbReference>
<evidence type="ECO:0000256" key="5">
    <source>
        <dbReference type="HAMAP-Rule" id="MF_00743"/>
    </source>
</evidence>
<dbReference type="RefSeq" id="WP_183655352.1">
    <property type="nucleotide sequence ID" value="NZ_BAAAXX010000160.1"/>
</dbReference>
<proteinExistence type="inferred from homology"/>
<dbReference type="Gene3D" id="1.10.275.10">
    <property type="entry name" value="Fumarase/aspartase (N-terminal domain)"/>
    <property type="match status" value="1"/>
</dbReference>
<dbReference type="Gene3D" id="1.10.40.30">
    <property type="entry name" value="Fumarase/aspartase (C-terminal domain)"/>
    <property type="match status" value="1"/>
</dbReference>
<dbReference type="InterPro" id="IPR018951">
    <property type="entry name" value="Fumarase_C_C"/>
</dbReference>
<feature type="binding site" evidence="5">
    <location>
        <position position="313"/>
    </location>
    <ligand>
        <name>substrate</name>
    </ligand>
</feature>
<dbReference type="FunFam" id="1.10.275.10:FF:000001">
    <property type="entry name" value="Fumarate hydratase, mitochondrial"/>
    <property type="match status" value="1"/>
</dbReference>
<dbReference type="InterPro" id="IPR024083">
    <property type="entry name" value="Fumarase/histidase_N"/>
</dbReference>
<keyword evidence="4 5" id="KW-0456">Lyase</keyword>
<evidence type="ECO:0000313" key="9">
    <source>
        <dbReference type="Proteomes" id="UP000579945"/>
    </source>
</evidence>
<accession>A0A7W5VEC0</accession>
<dbReference type="GO" id="GO:0006106">
    <property type="term" value="P:fumarate metabolic process"/>
    <property type="evidence" value="ECO:0007669"/>
    <property type="project" value="InterPro"/>
</dbReference>
<dbReference type="PRINTS" id="PR00145">
    <property type="entry name" value="ARGSUCLYASE"/>
</dbReference>
<dbReference type="InterPro" id="IPR000362">
    <property type="entry name" value="Fumarate_lyase_fam"/>
</dbReference>
<organism evidence="8 9">
    <name type="scientific">Nonomuraea dietziae</name>
    <dbReference type="NCBI Taxonomy" id="65515"/>
    <lineage>
        <taxon>Bacteria</taxon>
        <taxon>Bacillati</taxon>
        <taxon>Actinomycetota</taxon>
        <taxon>Actinomycetes</taxon>
        <taxon>Streptosporangiales</taxon>
        <taxon>Streptosporangiaceae</taxon>
        <taxon>Nonomuraea</taxon>
    </lineage>
</organism>
<feature type="binding site" evidence="5">
    <location>
        <begin position="133"/>
        <end position="135"/>
    </location>
    <ligand>
        <name>substrate</name>
    </ligand>
</feature>
<evidence type="ECO:0000259" key="6">
    <source>
        <dbReference type="Pfam" id="PF00206"/>
    </source>
</evidence>
<feature type="domain" description="Fumarase C C-terminal" evidence="7">
    <location>
        <begin position="402"/>
        <end position="460"/>
    </location>
</feature>
<dbReference type="Gene3D" id="1.20.200.10">
    <property type="entry name" value="Fumarase/aspartase (Central domain)"/>
    <property type="match status" value="1"/>
</dbReference>
<feature type="binding site" evidence="5">
    <location>
        <begin position="98"/>
        <end position="100"/>
    </location>
    <ligand>
        <name>substrate</name>
    </ligand>
</feature>
<dbReference type="PRINTS" id="PR00149">
    <property type="entry name" value="FUMRATELYASE"/>
</dbReference>
<comment type="catalytic activity">
    <reaction evidence="5">
        <text>(S)-malate = fumarate + H2O</text>
        <dbReference type="Rhea" id="RHEA:12460"/>
        <dbReference type="ChEBI" id="CHEBI:15377"/>
        <dbReference type="ChEBI" id="CHEBI:15589"/>
        <dbReference type="ChEBI" id="CHEBI:29806"/>
        <dbReference type="EC" id="4.2.1.2"/>
    </reaction>
</comment>
<keyword evidence="2 5" id="KW-0963">Cytoplasm</keyword>
<name>A0A7W5VEC0_9ACTN</name>
<dbReference type="InterPro" id="IPR022761">
    <property type="entry name" value="Fumarate_lyase_N"/>
</dbReference>
<dbReference type="AlphaFoldDB" id="A0A7W5VEC0"/>
<dbReference type="Pfam" id="PF00206">
    <property type="entry name" value="Lyase_1"/>
    <property type="match status" value="1"/>
</dbReference>
<dbReference type="Proteomes" id="UP000579945">
    <property type="component" value="Unassembled WGS sequence"/>
</dbReference>
<comment type="similarity">
    <text evidence="1 5">Belongs to the class-II fumarase/aspartase family. Fumarase subfamily.</text>
</comment>
<dbReference type="InterPro" id="IPR005677">
    <property type="entry name" value="Fum_hydII"/>
</dbReference>
<feature type="binding site" description="in site B" evidence="5">
    <location>
        <begin position="123"/>
        <end position="126"/>
    </location>
    <ligand>
        <name>substrate</name>
    </ligand>
</feature>
<dbReference type="GO" id="GO:0005737">
    <property type="term" value="C:cytoplasm"/>
    <property type="evidence" value="ECO:0007669"/>
    <property type="project" value="UniProtKB-SubCell"/>
</dbReference>
<feature type="domain" description="Fumarate lyase N-terminal" evidence="6">
    <location>
        <begin position="12"/>
        <end position="336"/>
    </location>
</feature>
<comment type="miscellaneous">
    <text evidence="5">There are 2 substrate-binding sites: the catalytic A site, and the non-catalytic B site that may play a role in the transfer of substrate or product between the active site and the solvent. Alternatively, the B site may bind allosteric effectors.</text>
</comment>
<gene>
    <name evidence="5" type="primary">fumC</name>
    <name evidence="8" type="ORF">FHR33_006388</name>
</gene>
<comment type="subcellular location">
    <subcellularLocation>
        <location evidence="5">Cytoplasm</location>
    </subcellularLocation>
</comment>
<feature type="binding site" evidence="5">
    <location>
        <begin position="318"/>
        <end position="320"/>
    </location>
    <ligand>
        <name>substrate</name>
    </ligand>
</feature>
<dbReference type="PANTHER" id="PTHR11444:SF22">
    <property type="entry name" value="FUMARATE HYDRATASE CLASS II"/>
    <property type="match status" value="1"/>
</dbReference>